<dbReference type="CDD" id="cd02619">
    <property type="entry name" value="Peptidase_C1"/>
    <property type="match status" value="1"/>
</dbReference>
<evidence type="ECO:0000256" key="1">
    <source>
        <dbReference type="ARBA" id="ARBA00008455"/>
    </source>
</evidence>
<dbReference type="InterPro" id="IPR012854">
    <property type="entry name" value="Cu_amine_oxidase-like_N"/>
</dbReference>
<keyword evidence="6" id="KW-1185">Reference proteome</keyword>
<dbReference type="EMBL" id="JAJEQW010000013">
    <property type="protein sequence ID" value="MCC2242951.1"/>
    <property type="molecule type" value="Genomic_DNA"/>
</dbReference>
<dbReference type="InterPro" id="IPR038765">
    <property type="entry name" value="Papain-like_cys_pep_sf"/>
</dbReference>
<evidence type="ECO:0000313" key="3">
    <source>
        <dbReference type="EMBL" id="MCC2242951.1"/>
    </source>
</evidence>
<dbReference type="RefSeq" id="WP_227710560.1">
    <property type="nucleotide sequence ID" value="NZ_JAJEQW010000013.1"/>
</dbReference>
<evidence type="ECO:0000313" key="5">
    <source>
        <dbReference type="Proteomes" id="UP001198893"/>
    </source>
</evidence>
<evidence type="ECO:0000313" key="4">
    <source>
        <dbReference type="EMBL" id="MCU6717951.1"/>
    </source>
</evidence>
<sequence length="571" mass="64348">MREKVRYSKRYVVFTLLLVLALILKFANFKGVTEEIGQFRGADLQSSDWNPLIAKSINEKNLTVAIDNKVYTNKHNGIYMDENLNLMVPLDLIRDSYNCSVHLYDDTALLIEKYSDSLWMSLDDQEVQINDEKEKFSSTLTRIDDRYYVPAEVIASKLGYSYAWDVNKNEAVVVNTSSETSILPSHYDLRERGRAPQVKNQGNKGTCWAASSLAALESMLLPEENDIFSTDNMSLGNSFGLGQNDGGEYTMSLAYLTAWQGPVLEKDDPYDGELTKNLAPVKHVQEAQIIESKDLEKIKEAVFKYGAVETSIYSTLQNVNSRSEYFNQETNSYCYVGSEKPNHDVAIIGWDDSYAKENFPGDLEGDGAFICQNSWGKDFGDNGVFYVSYYDTNVGIHNLVYTGVEDTDNYDTIYQSDLCGWVGQLGYNRDTIYGANVYIAENNENLEAAGFYATGKNTEYEVYVVKDYDGRESLSKRQKVASGKFDNAGFYTVTFDKKIAVNKGEKFAVVLMIKTPDSVHPMAIEYKADESTRNVDLSDGEGYISTNGKNWENVEETQSANLCIKAYAKER</sequence>
<reference evidence="4 6" key="1">
    <citation type="journal article" date="2021" name="ISME Commun">
        <title>Automated analysis of genomic sequences facilitates high-throughput and comprehensive description of bacteria.</title>
        <authorList>
            <person name="Hitch T.C.A."/>
        </authorList>
    </citation>
    <scope>NUCLEOTIDE SEQUENCE [LARGE SCALE GENOMIC DNA]</scope>
    <source>
        <strain evidence="4 6">Sanger_19</strain>
    </source>
</reference>
<dbReference type="Pfam" id="PF00112">
    <property type="entry name" value="Peptidase_C1"/>
    <property type="match status" value="1"/>
</dbReference>
<accession>A0AAW4WJJ3</accession>
<dbReference type="InterPro" id="IPR000668">
    <property type="entry name" value="Peptidase_C1A_C"/>
</dbReference>
<comment type="caution">
    <text evidence="3">The sequence shown here is derived from an EMBL/GenBank/DDBJ whole genome shotgun (WGS) entry which is preliminary data.</text>
</comment>
<dbReference type="PROSITE" id="PS00139">
    <property type="entry name" value="THIOL_PROTEASE_CYS"/>
    <property type="match status" value="1"/>
</dbReference>
<dbReference type="PANTHER" id="PTHR12411">
    <property type="entry name" value="CYSTEINE PROTEASE FAMILY C1-RELATED"/>
    <property type="match status" value="1"/>
</dbReference>
<dbReference type="SUPFAM" id="SSF55383">
    <property type="entry name" value="Copper amine oxidase, domain N"/>
    <property type="match status" value="1"/>
</dbReference>
<proteinExistence type="inferred from homology"/>
<dbReference type="InterPro" id="IPR000169">
    <property type="entry name" value="Pept_cys_AS"/>
</dbReference>
<comment type="similarity">
    <text evidence="1">Belongs to the peptidase C1 family.</text>
</comment>
<organism evidence="3 5">
    <name type="scientific">Roseburia amylophila</name>
    <dbReference type="NCBI Taxonomy" id="2981794"/>
    <lineage>
        <taxon>Bacteria</taxon>
        <taxon>Bacillati</taxon>
        <taxon>Bacillota</taxon>
        <taxon>Clostridia</taxon>
        <taxon>Lachnospirales</taxon>
        <taxon>Lachnospiraceae</taxon>
        <taxon>Roseburia</taxon>
    </lineage>
</organism>
<dbReference type="Pfam" id="PF07833">
    <property type="entry name" value="Cu_amine_oxidN1"/>
    <property type="match status" value="1"/>
</dbReference>
<name>A0AAW4WJJ3_9FIRM</name>
<feature type="domain" description="Peptidase C1A papain C-terminal" evidence="2">
    <location>
        <begin position="183"/>
        <end position="404"/>
    </location>
</feature>
<dbReference type="Gene3D" id="3.90.70.10">
    <property type="entry name" value="Cysteine proteinases"/>
    <property type="match status" value="1"/>
</dbReference>
<dbReference type="EMBL" id="JAOQKI010000021">
    <property type="protein sequence ID" value="MCU6717951.1"/>
    <property type="molecule type" value="Genomic_DNA"/>
</dbReference>
<gene>
    <name evidence="3" type="ORF">LKD47_11685</name>
    <name evidence="4" type="ORF">OCV43_11830</name>
</gene>
<evidence type="ECO:0000313" key="6">
    <source>
        <dbReference type="Proteomes" id="UP001209666"/>
    </source>
</evidence>
<dbReference type="AlphaFoldDB" id="A0AAW4WJJ3"/>
<dbReference type="GO" id="GO:0008234">
    <property type="term" value="F:cysteine-type peptidase activity"/>
    <property type="evidence" value="ECO:0007669"/>
    <property type="project" value="InterPro"/>
</dbReference>
<dbReference type="Proteomes" id="UP001209666">
    <property type="component" value="Unassembled WGS sequence"/>
</dbReference>
<dbReference type="SUPFAM" id="SSF54001">
    <property type="entry name" value="Cysteine proteinases"/>
    <property type="match status" value="1"/>
</dbReference>
<dbReference type="Proteomes" id="UP001198893">
    <property type="component" value="Unassembled WGS sequence"/>
</dbReference>
<protein>
    <submittedName>
        <fullName evidence="3">Lectin like domain-containing protein</fullName>
    </submittedName>
</protein>
<dbReference type="GO" id="GO:0006508">
    <property type="term" value="P:proteolysis"/>
    <property type="evidence" value="ECO:0007669"/>
    <property type="project" value="InterPro"/>
</dbReference>
<dbReference type="Pfam" id="PF18560">
    <property type="entry name" value="Lectin_like"/>
    <property type="match status" value="1"/>
</dbReference>
<reference evidence="3" key="2">
    <citation type="submission" date="2021-10" db="EMBL/GenBank/DDBJ databases">
        <title>Anaerobic single-cell dispensing facilitates the cultivation of human gut bacteria.</title>
        <authorList>
            <person name="Afrizal A."/>
        </authorList>
    </citation>
    <scope>NUCLEOTIDE SEQUENCE</scope>
    <source>
        <strain evidence="3">CLA-AA-H204</strain>
    </source>
</reference>
<dbReference type="SMART" id="SM00645">
    <property type="entry name" value="Pept_C1"/>
    <property type="match status" value="1"/>
</dbReference>
<reference evidence="4" key="3">
    <citation type="submission" date="2022-09" db="EMBL/GenBank/DDBJ databases">
        <authorList>
            <person name="Hitch T.C.A."/>
        </authorList>
    </citation>
    <scope>NUCLEOTIDE SEQUENCE</scope>
    <source>
        <strain evidence="4">Sanger_19</strain>
    </source>
</reference>
<dbReference type="InterPro" id="IPR036582">
    <property type="entry name" value="Mao_N_sf"/>
</dbReference>
<dbReference type="InterPro" id="IPR040528">
    <property type="entry name" value="Lectin-like"/>
</dbReference>
<evidence type="ECO:0000259" key="2">
    <source>
        <dbReference type="SMART" id="SM00645"/>
    </source>
</evidence>
<dbReference type="InterPro" id="IPR013128">
    <property type="entry name" value="Peptidase_C1A"/>
</dbReference>